<proteinExistence type="predicted"/>
<keyword evidence="3" id="KW-1185">Reference proteome</keyword>
<comment type="caution">
    <text evidence="2">The sequence shown here is derived from an EMBL/GenBank/DDBJ whole genome shotgun (WGS) entry which is preliminary data.</text>
</comment>
<dbReference type="Proteomes" id="UP001472677">
    <property type="component" value="Unassembled WGS sequence"/>
</dbReference>
<dbReference type="EMBL" id="JBBPBM010000028">
    <property type="protein sequence ID" value="KAK8537902.1"/>
    <property type="molecule type" value="Genomic_DNA"/>
</dbReference>
<gene>
    <name evidence="2" type="ORF">V6N12_044044</name>
</gene>
<keyword evidence="1" id="KW-0812">Transmembrane</keyword>
<protein>
    <submittedName>
        <fullName evidence="2">Uncharacterized protein</fullName>
    </submittedName>
</protein>
<name>A0ABR2DG57_9ROSI</name>
<accession>A0ABR2DG57</accession>
<evidence type="ECO:0000256" key="1">
    <source>
        <dbReference type="SAM" id="Phobius"/>
    </source>
</evidence>
<evidence type="ECO:0000313" key="3">
    <source>
        <dbReference type="Proteomes" id="UP001472677"/>
    </source>
</evidence>
<keyword evidence="1" id="KW-0472">Membrane</keyword>
<keyword evidence="1" id="KW-1133">Transmembrane helix</keyword>
<sequence>MDDSTTCCCLSFSDSQSGRKPSPSPARLLDSKFSWFLPFVMVIVVMLQVMNGVQSNLNREFQNQLLGNLGIDKDKVDESCKLIMELSRTRVEGNSSNKRMFSSILKSLNGVMNLFFNFDRSNDSWTVSSSTLFSSPEPVYKKFKTQQVQFLERLDHAPPYFLSIPH</sequence>
<evidence type="ECO:0000313" key="2">
    <source>
        <dbReference type="EMBL" id="KAK8537902.1"/>
    </source>
</evidence>
<reference evidence="2 3" key="1">
    <citation type="journal article" date="2024" name="G3 (Bethesda)">
        <title>Genome assembly of Hibiscus sabdariffa L. provides insights into metabolisms of medicinal natural products.</title>
        <authorList>
            <person name="Kim T."/>
        </authorList>
    </citation>
    <scope>NUCLEOTIDE SEQUENCE [LARGE SCALE GENOMIC DNA]</scope>
    <source>
        <strain evidence="2">TK-2024</strain>
        <tissue evidence="2">Old leaves</tissue>
    </source>
</reference>
<feature type="transmembrane region" description="Helical" evidence="1">
    <location>
        <begin position="33"/>
        <end position="53"/>
    </location>
</feature>
<organism evidence="2 3">
    <name type="scientific">Hibiscus sabdariffa</name>
    <name type="common">roselle</name>
    <dbReference type="NCBI Taxonomy" id="183260"/>
    <lineage>
        <taxon>Eukaryota</taxon>
        <taxon>Viridiplantae</taxon>
        <taxon>Streptophyta</taxon>
        <taxon>Embryophyta</taxon>
        <taxon>Tracheophyta</taxon>
        <taxon>Spermatophyta</taxon>
        <taxon>Magnoliopsida</taxon>
        <taxon>eudicotyledons</taxon>
        <taxon>Gunneridae</taxon>
        <taxon>Pentapetalae</taxon>
        <taxon>rosids</taxon>
        <taxon>malvids</taxon>
        <taxon>Malvales</taxon>
        <taxon>Malvaceae</taxon>
        <taxon>Malvoideae</taxon>
        <taxon>Hibiscus</taxon>
    </lineage>
</organism>